<dbReference type="PANTHER" id="PTHR12227:SF0">
    <property type="entry name" value="GLYCERATE KINASE"/>
    <property type="match status" value="1"/>
</dbReference>
<feature type="domain" description="MOFRL" evidence="1">
    <location>
        <begin position="339"/>
        <end position="443"/>
    </location>
</feature>
<dbReference type="SUPFAM" id="SSF82544">
    <property type="entry name" value="GckA/TtuD-like"/>
    <property type="match status" value="1"/>
</dbReference>
<evidence type="ECO:0000259" key="2">
    <source>
        <dbReference type="Pfam" id="PF13660"/>
    </source>
</evidence>
<feature type="domain" description="MOFRL-associated" evidence="2">
    <location>
        <begin position="23"/>
        <end position="254"/>
    </location>
</feature>
<dbReference type="EMBL" id="DTCM01000032">
    <property type="protein sequence ID" value="HGL40573.1"/>
    <property type="molecule type" value="Genomic_DNA"/>
</dbReference>
<evidence type="ECO:0000313" key="3">
    <source>
        <dbReference type="EMBL" id="HGL40573.1"/>
    </source>
</evidence>
<dbReference type="PANTHER" id="PTHR12227">
    <property type="entry name" value="GLYCERATE KINASE"/>
    <property type="match status" value="1"/>
</dbReference>
<dbReference type="InterPro" id="IPR007835">
    <property type="entry name" value="MOFRL"/>
</dbReference>
<gene>
    <name evidence="4" type="ORF">ENT82_03535</name>
    <name evidence="3" type="ORF">ENU43_02770</name>
</gene>
<dbReference type="InterPro" id="IPR039760">
    <property type="entry name" value="MOFRL_protein"/>
</dbReference>
<dbReference type="EMBL" id="DTAD01000034">
    <property type="protein sequence ID" value="HGN90186.1"/>
    <property type="molecule type" value="Genomic_DNA"/>
</dbReference>
<organism evidence="4">
    <name type="scientific">Caldiarchaeum subterraneum</name>
    <dbReference type="NCBI Taxonomy" id="311458"/>
    <lineage>
        <taxon>Archaea</taxon>
        <taxon>Nitrososphaerota</taxon>
        <taxon>Candidatus Caldarchaeales</taxon>
        <taxon>Candidatus Caldarchaeaceae</taxon>
        <taxon>Candidatus Caldarchaeum</taxon>
    </lineage>
</organism>
<protein>
    <submittedName>
        <fullName evidence="4">DUF4147 domain-containing protein</fullName>
    </submittedName>
</protein>
<dbReference type="Pfam" id="PF05161">
    <property type="entry name" value="MOFRL"/>
    <property type="match status" value="1"/>
</dbReference>
<dbReference type="InterPro" id="IPR038614">
    <property type="entry name" value="GK_N_sf"/>
</dbReference>
<dbReference type="Gene3D" id="3.40.1480.10">
    <property type="entry name" value="MOFRL domain"/>
    <property type="match status" value="1"/>
</dbReference>
<reference evidence="4" key="1">
    <citation type="journal article" date="2020" name="mSystems">
        <title>Genome- and Community-Level Interaction Insights into Carbon Utilization and Element Cycling Functions of Hydrothermarchaeota in Hydrothermal Sediment.</title>
        <authorList>
            <person name="Zhou Z."/>
            <person name="Liu Y."/>
            <person name="Xu W."/>
            <person name="Pan J."/>
            <person name="Luo Z.H."/>
            <person name="Li M."/>
        </authorList>
    </citation>
    <scope>NUCLEOTIDE SEQUENCE [LARGE SCALE GENOMIC DNA]</scope>
    <source>
        <strain evidence="4">SpSt-613</strain>
        <strain evidence="3">SpSt-669</strain>
    </source>
</reference>
<dbReference type="Gene3D" id="3.40.50.10180">
    <property type="entry name" value="Glycerate kinase, MOFRL-like N-terminal domain"/>
    <property type="match status" value="1"/>
</dbReference>
<evidence type="ECO:0000259" key="1">
    <source>
        <dbReference type="Pfam" id="PF05161"/>
    </source>
</evidence>
<dbReference type="InterPro" id="IPR025286">
    <property type="entry name" value="MOFRL_assoc_dom"/>
</dbReference>
<dbReference type="AlphaFoldDB" id="A0A7C4E255"/>
<dbReference type="Pfam" id="PF13660">
    <property type="entry name" value="DUF4147"/>
    <property type="match status" value="1"/>
</dbReference>
<evidence type="ECO:0000313" key="4">
    <source>
        <dbReference type="EMBL" id="HGN90186.1"/>
    </source>
</evidence>
<accession>A0A7C4E255</accession>
<name>A0A7C4E255_CALS0</name>
<dbReference type="FunFam" id="3.40.1480.10:FF:000002">
    <property type="entry name" value="Glycerate kinase"/>
    <property type="match status" value="1"/>
</dbReference>
<dbReference type="GO" id="GO:0005737">
    <property type="term" value="C:cytoplasm"/>
    <property type="evidence" value="ECO:0007669"/>
    <property type="project" value="TreeGrafter"/>
</dbReference>
<sequence>MFGGCLLLRVVGLRGVEDVAAGLRSGLAAVEPGALIRRVIKRRGDCLQIGGKMVELRRFSDLVIVGGGKAAEGMAAEMLRFLDGFDVRGVVVVPRGYRLKRRLKPLEVLQGGHPLPDSSSEEAGRRILETASSCSGDSLAFVLVSGGFSALAAVPAEGVSLQDKVETTSALLKAGASIDELNTVRKHLSALKGGWLAKNLRCRAFSLILSDVVGDRVDVIGSGPTAPDPTTFRDALDVLRRRGVDVSENVWRRLRRGAEGVYPETPKHGDPCFRRVVNVVVGGCVDAVKAAAVEMRRRGYSVVALTSGVVGEARNVASLFAAVARDVVKHGVPHAPPFALVAGGETTVTVRGRGRGGRNQELVLATLHLLRDVPRFVFASIGTDGVDGVTDAAGAVAAPQTLRNAAREGIDPLQFLEDNDSYTFFSRVGGLVLTGPTGTNVGDLMILAIR</sequence>
<dbReference type="InterPro" id="IPR037035">
    <property type="entry name" value="GK-like_C_sf"/>
</dbReference>
<dbReference type="GO" id="GO:0008887">
    <property type="term" value="F:glycerate kinase activity"/>
    <property type="evidence" value="ECO:0007669"/>
    <property type="project" value="InterPro"/>
</dbReference>
<comment type="caution">
    <text evidence="4">The sequence shown here is derived from an EMBL/GenBank/DDBJ whole genome shotgun (WGS) entry which is preliminary data.</text>
</comment>
<proteinExistence type="predicted"/>